<dbReference type="InterPro" id="IPR001810">
    <property type="entry name" value="F-box_dom"/>
</dbReference>
<dbReference type="Proteomes" id="UP000245207">
    <property type="component" value="Unassembled WGS sequence"/>
</dbReference>
<dbReference type="Pfam" id="PF03478">
    <property type="entry name" value="Beta-prop_KIB1-4"/>
    <property type="match status" value="2"/>
</dbReference>
<feature type="domain" description="KIB1-4 beta-propeller" evidence="2">
    <location>
        <begin position="49"/>
        <end position="258"/>
    </location>
</feature>
<accession>A0A2U1KQ56</accession>
<evidence type="ECO:0000313" key="3">
    <source>
        <dbReference type="EMBL" id="PWA38871.1"/>
    </source>
</evidence>
<dbReference type="OrthoDB" id="620303at2759"/>
<sequence length="754" mass="87229">MEQRHGLVCEGFPPLCPKYPWLVSQSLETDKDGTGGQFFYTIHDPLFHYQCHIPELLENRIRGCFYGWMILSNNTMWSLWNPVTSKIIQLPPMILKDGECDDINSCCLSYPPDDPSSVLLLTRAKKSTFVFCRLDRKRKRLRWMEMSYVHQLKRISGNGTLVHGLTCCDGKVFALNTDSFLAEYVIHVHIVIRDKEVVIKLQLFGGCPLHSYFLTDGYYASNYLKGYRSELFYVTVAFSEKTKKTIGAVVVFKLDMASIIKCEKLLEGLKDWDLTNMTPEEVTDEDIEDFNYITHMMWEELLDLKDAVFYVDLVRDHSVFYFPGIASEFGGYVHIRGVMGSIIHSYNFRDKTISLSDMPSQVLPTSHVSLWDCRLEGDFVDSKQEVEDKDDEIVVRRITDDVVDLNESHLLNLPFHLLEMILDHCVGVEYMNFRATCKRCHIAAPLIKWREKSALRRLSNYSVVSPWLMVVDQEQGIITCTDPMLGEKYFMKKFNERVLCNKILCSRFGWLLYYNDARALVFCNPFTGDICELPPLLNYYGRFCFSAPPTSPDCMVVGFSRSNIYIHYVAREQTWRAIHLDFGNAHPYSFPTFYGRDLYALCKEGKLSILKYMGGEDYSWEKDVSRAPTSSCTSHASHFLTKCDQNLLLVIVGFSGESVEVFKLNSTKEWEKIDGLGRHMIYISGTTCLCIEAKSPHMENKIYFPQLHSKSKRAVFYSLETCKYDTFNSKSIEEKFVRTSYEIHPHVWIEPTWS</sequence>
<keyword evidence="4" id="KW-1185">Reference proteome</keyword>
<organism evidence="3 4">
    <name type="scientific">Artemisia annua</name>
    <name type="common">Sweet wormwood</name>
    <dbReference type="NCBI Taxonomy" id="35608"/>
    <lineage>
        <taxon>Eukaryota</taxon>
        <taxon>Viridiplantae</taxon>
        <taxon>Streptophyta</taxon>
        <taxon>Embryophyta</taxon>
        <taxon>Tracheophyta</taxon>
        <taxon>Spermatophyta</taxon>
        <taxon>Magnoliopsida</taxon>
        <taxon>eudicotyledons</taxon>
        <taxon>Gunneridae</taxon>
        <taxon>Pentapetalae</taxon>
        <taxon>asterids</taxon>
        <taxon>campanulids</taxon>
        <taxon>Asterales</taxon>
        <taxon>Asteraceae</taxon>
        <taxon>Asteroideae</taxon>
        <taxon>Anthemideae</taxon>
        <taxon>Artemisiinae</taxon>
        <taxon>Artemisia</taxon>
    </lineage>
</organism>
<reference evidence="3 4" key="1">
    <citation type="journal article" date="2018" name="Mol. Plant">
        <title>The genome of Artemisia annua provides insight into the evolution of Asteraceae family and artemisinin biosynthesis.</title>
        <authorList>
            <person name="Shen Q."/>
            <person name="Zhang L."/>
            <person name="Liao Z."/>
            <person name="Wang S."/>
            <person name="Yan T."/>
            <person name="Shi P."/>
            <person name="Liu M."/>
            <person name="Fu X."/>
            <person name="Pan Q."/>
            <person name="Wang Y."/>
            <person name="Lv Z."/>
            <person name="Lu X."/>
            <person name="Zhang F."/>
            <person name="Jiang W."/>
            <person name="Ma Y."/>
            <person name="Chen M."/>
            <person name="Hao X."/>
            <person name="Li L."/>
            <person name="Tang Y."/>
            <person name="Lv G."/>
            <person name="Zhou Y."/>
            <person name="Sun X."/>
            <person name="Brodelius P.E."/>
            <person name="Rose J.K.C."/>
            <person name="Tang K."/>
        </authorList>
    </citation>
    <scope>NUCLEOTIDE SEQUENCE [LARGE SCALE GENOMIC DNA]</scope>
    <source>
        <strain evidence="4">cv. Huhao1</strain>
        <tissue evidence="3">Leaf</tissue>
    </source>
</reference>
<protein>
    <submittedName>
        <fullName evidence="3">Uncharacterized protein</fullName>
    </submittedName>
</protein>
<dbReference type="PANTHER" id="PTHR33127:SF5">
    <property type="entry name" value="TRANSMEMBRANE PROTEIN"/>
    <property type="match status" value="1"/>
</dbReference>
<dbReference type="Pfam" id="PF00646">
    <property type="entry name" value="F-box"/>
    <property type="match status" value="1"/>
</dbReference>
<evidence type="ECO:0000259" key="2">
    <source>
        <dbReference type="Pfam" id="PF03478"/>
    </source>
</evidence>
<dbReference type="PANTHER" id="PTHR33127">
    <property type="entry name" value="TRANSMEMBRANE PROTEIN"/>
    <property type="match status" value="1"/>
</dbReference>
<dbReference type="EMBL" id="PKPP01015178">
    <property type="protein sequence ID" value="PWA38871.1"/>
    <property type="molecule type" value="Genomic_DNA"/>
</dbReference>
<evidence type="ECO:0000313" key="4">
    <source>
        <dbReference type="Proteomes" id="UP000245207"/>
    </source>
</evidence>
<comment type="caution">
    <text evidence="3">The sequence shown here is derived from an EMBL/GenBank/DDBJ whole genome shotgun (WGS) entry which is preliminary data.</text>
</comment>
<dbReference type="InterPro" id="IPR005174">
    <property type="entry name" value="KIB1-4_b-propeller"/>
</dbReference>
<proteinExistence type="predicted"/>
<dbReference type="AlphaFoldDB" id="A0A2U1KQ56"/>
<feature type="domain" description="KIB1-4 beta-propeller" evidence="2">
    <location>
        <begin position="501"/>
        <end position="706"/>
    </location>
</feature>
<feature type="domain" description="F-box" evidence="1">
    <location>
        <begin position="410"/>
        <end position="442"/>
    </location>
</feature>
<gene>
    <name evidence="3" type="ORF">CTI12_AA576800</name>
</gene>
<name>A0A2U1KQ56_ARTAN</name>
<evidence type="ECO:0000259" key="1">
    <source>
        <dbReference type="Pfam" id="PF00646"/>
    </source>
</evidence>